<accession>A6H0Q6</accession>
<feature type="domain" description="Glycosyl transferase family 1" evidence="1">
    <location>
        <begin position="189"/>
        <end position="344"/>
    </location>
</feature>
<feature type="domain" description="Glycosyltransferase subfamily 4-like N-terminal" evidence="2">
    <location>
        <begin position="19"/>
        <end position="177"/>
    </location>
</feature>
<dbReference type="RefSeq" id="WP_011963969.1">
    <property type="nucleotide sequence ID" value="NC_009613.3"/>
</dbReference>
<proteinExistence type="predicted"/>
<dbReference type="Pfam" id="PF00534">
    <property type="entry name" value="Glycos_transf_1"/>
    <property type="match status" value="1"/>
</dbReference>
<dbReference type="Gene3D" id="3.40.50.2000">
    <property type="entry name" value="Glycogen Phosphorylase B"/>
    <property type="match status" value="2"/>
</dbReference>
<keyword evidence="3" id="KW-0808">Transferase</keyword>
<dbReference type="PANTHER" id="PTHR12526">
    <property type="entry name" value="GLYCOSYLTRANSFERASE"/>
    <property type="match status" value="1"/>
</dbReference>
<dbReference type="OrthoDB" id="798298at2"/>
<dbReference type="AlphaFoldDB" id="A6H0Q6"/>
<dbReference type="KEGG" id="fps:FP1864"/>
<dbReference type="SUPFAM" id="SSF53756">
    <property type="entry name" value="UDP-Glycosyltransferase/glycogen phosphorylase"/>
    <property type="match status" value="1"/>
</dbReference>
<gene>
    <name evidence="3" type="ordered locus">FP1864</name>
</gene>
<organism evidence="3 4">
    <name type="scientific">Flavobacterium psychrophilum (strain ATCC 49511 / DSM 21280 / CIP 103535 / JIP02/86)</name>
    <dbReference type="NCBI Taxonomy" id="402612"/>
    <lineage>
        <taxon>Bacteria</taxon>
        <taxon>Pseudomonadati</taxon>
        <taxon>Bacteroidota</taxon>
        <taxon>Flavobacteriia</taxon>
        <taxon>Flavobacteriales</taxon>
        <taxon>Flavobacteriaceae</taxon>
        <taxon>Flavobacterium</taxon>
    </lineage>
</organism>
<dbReference type="EC" id="2.4.1.-" evidence="3"/>
<name>A6H0Q6_FLAPJ</name>
<dbReference type="GO" id="GO:0016757">
    <property type="term" value="F:glycosyltransferase activity"/>
    <property type="evidence" value="ECO:0007669"/>
    <property type="project" value="UniProtKB-KW"/>
</dbReference>
<dbReference type="PANTHER" id="PTHR12526:SF630">
    <property type="entry name" value="GLYCOSYLTRANSFERASE"/>
    <property type="match status" value="1"/>
</dbReference>
<dbReference type="HOGENOM" id="CLU_009583_0_0_10"/>
<evidence type="ECO:0000259" key="1">
    <source>
        <dbReference type="Pfam" id="PF00534"/>
    </source>
</evidence>
<evidence type="ECO:0000259" key="2">
    <source>
        <dbReference type="Pfam" id="PF13439"/>
    </source>
</evidence>
<dbReference type="CDD" id="cd03811">
    <property type="entry name" value="GT4_GT28_WabH-like"/>
    <property type="match status" value="1"/>
</dbReference>
<dbReference type="EMBL" id="AM398681">
    <property type="protein sequence ID" value="CAL43930.1"/>
    <property type="molecule type" value="Genomic_DNA"/>
</dbReference>
<protein>
    <submittedName>
        <fullName evidence="3">Glycosyl transferase, group 1 family protein</fullName>
        <ecNumber evidence="3">2.4.1.-</ecNumber>
    </submittedName>
</protein>
<sequence length="365" mass="42475">MSITPKKKILLVTTSLAEGGAERSTGLLSVLLSEMGYKVHIVTFLDKVEFRYEGVLFNMGKLKEANNTFLGRIKRFLIYKKYIKTHKFDWIIDNRTRYRTLVEIIFSKLFYTKKSNLIYMVRSFNISWYFPKNKIVAKNIYKSAKYIIGVSKEIKNEIEKTYQYNNVRSIYNPIDFENINELALKYKISEKYILAYGRIDDEVKNYSLLIDAYSFSELPKNNIFLYILGDGKDLKKLKDKVVKLKLSDKVKFCDKQVNPFPYVKQAICTVLTSKFEGFPRVVIESLALNTPVISVNCKSGPEEIIINKKNGLLVDNNNIELLSEAMNKMVLDHDLYSLCKKYAKDSIEYLSLENISKEWNKLLES</sequence>
<dbReference type="PATRIC" id="fig|402612.5.peg.1890"/>
<dbReference type="Pfam" id="PF13439">
    <property type="entry name" value="Glyco_transf_4"/>
    <property type="match status" value="1"/>
</dbReference>
<keyword evidence="4" id="KW-1185">Reference proteome</keyword>
<evidence type="ECO:0000313" key="4">
    <source>
        <dbReference type="Proteomes" id="UP000006394"/>
    </source>
</evidence>
<dbReference type="Proteomes" id="UP000006394">
    <property type="component" value="Chromosome"/>
</dbReference>
<dbReference type="InterPro" id="IPR001296">
    <property type="entry name" value="Glyco_trans_1"/>
</dbReference>
<dbReference type="EnsemblBacteria" id="CAL43930">
    <property type="protein sequence ID" value="CAL43930"/>
    <property type="gene ID" value="FP1864"/>
</dbReference>
<dbReference type="GeneID" id="66551952"/>
<dbReference type="STRING" id="402612.FP1864"/>
<dbReference type="CAZy" id="GT4">
    <property type="family name" value="Glycosyltransferase Family 4"/>
</dbReference>
<dbReference type="InterPro" id="IPR028098">
    <property type="entry name" value="Glyco_trans_4-like_N"/>
</dbReference>
<dbReference type="eggNOG" id="COG0438">
    <property type="taxonomic scope" value="Bacteria"/>
</dbReference>
<evidence type="ECO:0000313" key="3">
    <source>
        <dbReference type="EMBL" id="CAL43930.1"/>
    </source>
</evidence>
<keyword evidence="3" id="KW-0328">Glycosyltransferase</keyword>
<reference evidence="3 4" key="1">
    <citation type="journal article" date="2007" name="Nat. Biotechnol.">
        <title>Complete genome sequence of the fish pathogen Flavobacterium psychrophilum.</title>
        <authorList>
            <person name="Duchaud E."/>
            <person name="Boussaha M."/>
            <person name="Loux V."/>
            <person name="Bernardet J.F."/>
            <person name="Michel C."/>
            <person name="Kerouault B."/>
            <person name="Mondot S."/>
            <person name="Nicolas P."/>
            <person name="Bossy R."/>
            <person name="Caron C."/>
            <person name="Bessieres P."/>
            <person name="Gibrat J.F."/>
            <person name="Claverol S."/>
            <person name="Dumetz F."/>
            <person name="Le Henaff M."/>
            <person name="Benmansour A."/>
        </authorList>
    </citation>
    <scope>NUCLEOTIDE SEQUENCE [LARGE SCALE GENOMIC DNA]</scope>
    <source>
        <strain evidence="4">ATCC 49511 / DSM 21280 / CIP 103535 / JIP02/86</strain>
    </source>
</reference>